<dbReference type="InterPro" id="IPR000209">
    <property type="entry name" value="Peptidase_S8/S53_dom"/>
</dbReference>
<accession>A0ABP7BZZ4</accession>
<dbReference type="PANTHER" id="PTHR43399">
    <property type="entry name" value="SUBTILISIN-RELATED"/>
    <property type="match status" value="1"/>
</dbReference>
<dbReference type="InterPro" id="IPR015500">
    <property type="entry name" value="Peptidase_S8_subtilisin-rel"/>
</dbReference>
<evidence type="ECO:0000256" key="3">
    <source>
        <dbReference type="ARBA" id="ARBA00022801"/>
    </source>
</evidence>
<comment type="similarity">
    <text evidence="1 5 6">Belongs to the peptidase S8 family.</text>
</comment>
<organism evidence="9 10">
    <name type="scientific">Nonomuraea antimicrobica</name>
    <dbReference type="NCBI Taxonomy" id="561173"/>
    <lineage>
        <taxon>Bacteria</taxon>
        <taxon>Bacillati</taxon>
        <taxon>Actinomycetota</taxon>
        <taxon>Actinomycetes</taxon>
        <taxon>Streptosporangiales</taxon>
        <taxon>Streptosporangiaceae</taxon>
        <taxon>Nonomuraea</taxon>
    </lineage>
</organism>
<dbReference type="Gene3D" id="3.50.30.30">
    <property type="match status" value="1"/>
</dbReference>
<evidence type="ECO:0000256" key="5">
    <source>
        <dbReference type="PROSITE-ProRule" id="PRU01240"/>
    </source>
</evidence>
<dbReference type="PANTHER" id="PTHR43399:SF4">
    <property type="entry name" value="CELL WALL-ASSOCIATED PROTEASE"/>
    <property type="match status" value="1"/>
</dbReference>
<sequence>MIRRSLVAFGLLFSTGMATPAVPPAAPPPVAGVEGEQSKKITLITGDVVTYGTGTDGSPQATVDPAERPGGAPVFFLSVRERDSYYVYPADAMDLVSSGRLDRGLFDVAYLAGNGYADAESATLPLIVQHGQVAGARTLASIDGAAVKVDKRTATRFWSGIGTAAKAGPTKIWLDRKVQVSLDRSVEQIGAPRAWAAGLKGAGVKVAVLDTGVDSTHPDLAGRIAAAENFSSESSARDGHGHGTHVASIIAGGGDRYTGVAPESSLLVGKVLNNRGSGLESDIIAGMQWAVSQRARVINLSLGACCPGPGNPIDQAVDKLSAESGALFVVAAGNDGENRMIGSPGTAASALTVAAVDRSDALASFSSRGPTAIDYGLKPDLSAPGVDIVAARADGTSMGTPAEDGYTTASGTSMATPHVAGAAALLAQQHPDWTNTQLKAALTSSVHGDGQGAYEQGAGRVDVARAVTQQVRASGNIDFGFLASPQNGPVTKTLTYANDGDQPVTLTLRTGVSAHRGGPLPERTLSLDRDTVTVPAHGTAPVAVTFTPASPDTWYEGFVRATDAAGEIQVSTAVGAFVEPRKVTVRTRLVLPDGASAPTEIPWMLMRTDDRDDLQYAYYPASGAETETEVYPGTYHVATALAWRGADGEWVQSLPAEPQLDVTEDTTVTFDLRKARKVSVRTPRDSETYASHYAYRRTAANGVASVDVNALYPQYGLHNYVLLPTREVTQGTFTLAGRFQLGAPAITMEVPGGPELMPRYQNVDPQTPKLDGRSTLQVVNAGTGADLTGLDARGRLVLLDLSDLCPTMTCSGNALDRVKAAQQAGAVGVLGYGAVNRAFLDPGASWPTYPVPTMSLTAKQGRALAALAGRRPVTVRAEGTPTTPYLYSLAFPERGRVPADLGYAVGTRDLQRIEDRFHSDRPGQVGLSTSVTLLTHPGKYAGPWSLDHARRAQTAMTEYVGPVSPDVVWTRATTMTYDEGADYYSRRALAATAMDVFASAGSRTEAWGSQPRVPGNLVVSGAVLDAGTAQCFPCRTDDLFVAALPIMGPVPAHQEAFAYNANFQSDVHGGRDELRLYRDGQEVPLTEAQAVLGIFAVTVPTFVLPEQDAEYRLTDRFRTPNPSQLYARDVESTWTFRSKRPTGGITTPDEGLCLAWFVTGKAAPCEPARRLNLRYDVPLDLDNRVKAGTPHRITVTGYHGSLGVADAKVTDLKLAVTFDDGAHWTPVRTSGSGQATITPPALSRTTGAVGIRVQATDSEGNSVDQTVHRAYGLK</sequence>
<dbReference type="PROSITE" id="PS51892">
    <property type="entry name" value="SUBTILASE"/>
    <property type="match status" value="1"/>
</dbReference>
<keyword evidence="2 5" id="KW-0645">Protease</keyword>
<feature type="active site" description="Charge relay system" evidence="5">
    <location>
        <position position="413"/>
    </location>
</feature>
<dbReference type="EMBL" id="BAAAZP010000077">
    <property type="protein sequence ID" value="GAA3672132.1"/>
    <property type="molecule type" value="Genomic_DNA"/>
</dbReference>
<evidence type="ECO:0000256" key="2">
    <source>
        <dbReference type="ARBA" id="ARBA00022670"/>
    </source>
</evidence>
<proteinExistence type="inferred from homology"/>
<dbReference type="PROSITE" id="PS00138">
    <property type="entry name" value="SUBTILASE_SER"/>
    <property type="match status" value="1"/>
</dbReference>
<evidence type="ECO:0000259" key="8">
    <source>
        <dbReference type="Pfam" id="PF00082"/>
    </source>
</evidence>
<gene>
    <name evidence="9" type="ORF">GCM10022224_040430</name>
</gene>
<evidence type="ECO:0000256" key="4">
    <source>
        <dbReference type="ARBA" id="ARBA00022825"/>
    </source>
</evidence>
<dbReference type="InterPro" id="IPR013783">
    <property type="entry name" value="Ig-like_fold"/>
</dbReference>
<feature type="signal peptide" evidence="7">
    <location>
        <begin position="1"/>
        <end position="20"/>
    </location>
</feature>
<dbReference type="SUPFAM" id="SSF52025">
    <property type="entry name" value="PA domain"/>
    <property type="match status" value="1"/>
</dbReference>
<evidence type="ECO:0000313" key="10">
    <source>
        <dbReference type="Proteomes" id="UP001500902"/>
    </source>
</evidence>
<dbReference type="SUPFAM" id="SSF52743">
    <property type="entry name" value="Subtilisin-like"/>
    <property type="match status" value="1"/>
</dbReference>
<dbReference type="PROSITE" id="PS00137">
    <property type="entry name" value="SUBTILASE_HIS"/>
    <property type="match status" value="1"/>
</dbReference>
<dbReference type="PRINTS" id="PR00723">
    <property type="entry name" value="SUBTILISIN"/>
</dbReference>
<dbReference type="InterPro" id="IPR051048">
    <property type="entry name" value="Peptidase_S8/S53_subtilisin"/>
</dbReference>
<protein>
    <submittedName>
        <fullName evidence="9">S8 family serine peptidase</fullName>
    </submittedName>
</protein>
<keyword evidence="4 5" id="KW-0720">Serine protease</keyword>
<dbReference type="InterPro" id="IPR023828">
    <property type="entry name" value="Peptidase_S8_Ser-AS"/>
</dbReference>
<dbReference type="InterPro" id="IPR036852">
    <property type="entry name" value="Peptidase_S8/S53_dom_sf"/>
</dbReference>
<dbReference type="InterPro" id="IPR046450">
    <property type="entry name" value="PA_dom_sf"/>
</dbReference>
<dbReference type="Gene3D" id="3.40.50.200">
    <property type="entry name" value="Peptidase S8/S53 domain"/>
    <property type="match status" value="1"/>
</dbReference>
<evidence type="ECO:0000313" key="9">
    <source>
        <dbReference type="EMBL" id="GAA3672132.1"/>
    </source>
</evidence>
<dbReference type="RefSeq" id="WP_344879867.1">
    <property type="nucleotide sequence ID" value="NZ_BAAAZP010000077.1"/>
</dbReference>
<feature type="active site" description="Charge relay system" evidence="5">
    <location>
        <position position="210"/>
    </location>
</feature>
<dbReference type="Pfam" id="PF00082">
    <property type="entry name" value="Peptidase_S8"/>
    <property type="match status" value="1"/>
</dbReference>
<keyword evidence="10" id="KW-1185">Reference proteome</keyword>
<evidence type="ECO:0000256" key="7">
    <source>
        <dbReference type="SAM" id="SignalP"/>
    </source>
</evidence>
<reference evidence="10" key="1">
    <citation type="journal article" date="2019" name="Int. J. Syst. Evol. Microbiol.">
        <title>The Global Catalogue of Microorganisms (GCM) 10K type strain sequencing project: providing services to taxonomists for standard genome sequencing and annotation.</title>
        <authorList>
            <consortium name="The Broad Institute Genomics Platform"/>
            <consortium name="The Broad Institute Genome Sequencing Center for Infectious Disease"/>
            <person name="Wu L."/>
            <person name="Ma J."/>
        </authorList>
    </citation>
    <scope>NUCLEOTIDE SEQUENCE [LARGE SCALE GENOMIC DNA]</scope>
    <source>
        <strain evidence="10">JCM 16904</strain>
    </source>
</reference>
<dbReference type="PROSITE" id="PS00136">
    <property type="entry name" value="SUBTILASE_ASP"/>
    <property type="match status" value="1"/>
</dbReference>
<feature type="domain" description="Peptidase S8/S53" evidence="8">
    <location>
        <begin position="201"/>
        <end position="459"/>
    </location>
</feature>
<name>A0ABP7BZZ4_9ACTN</name>
<dbReference type="Gene3D" id="2.60.40.10">
    <property type="entry name" value="Immunoglobulins"/>
    <property type="match status" value="1"/>
</dbReference>
<evidence type="ECO:0000256" key="6">
    <source>
        <dbReference type="RuleBase" id="RU003355"/>
    </source>
</evidence>
<comment type="caution">
    <text evidence="9">The sequence shown here is derived from an EMBL/GenBank/DDBJ whole genome shotgun (WGS) entry which is preliminary data.</text>
</comment>
<dbReference type="CDD" id="cd07487">
    <property type="entry name" value="Peptidases_S8_1"/>
    <property type="match status" value="1"/>
</dbReference>
<feature type="active site" description="Charge relay system" evidence="5">
    <location>
        <position position="242"/>
    </location>
</feature>
<dbReference type="Proteomes" id="UP001500902">
    <property type="component" value="Unassembled WGS sequence"/>
</dbReference>
<keyword evidence="7" id="KW-0732">Signal</keyword>
<keyword evidence="3 5" id="KW-0378">Hydrolase</keyword>
<evidence type="ECO:0000256" key="1">
    <source>
        <dbReference type="ARBA" id="ARBA00011073"/>
    </source>
</evidence>
<dbReference type="InterPro" id="IPR022398">
    <property type="entry name" value="Peptidase_S8_His-AS"/>
</dbReference>
<feature type="chain" id="PRO_5046262323" evidence="7">
    <location>
        <begin position="21"/>
        <end position="1274"/>
    </location>
</feature>
<dbReference type="InterPro" id="IPR023827">
    <property type="entry name" value="Peptidase_S8_Asp-AS"/>
</dbReference>